<evidence type="ECO:0000313" key="2">
    <source>
        <dbReference type="EMBL" id="MET4755542.1"/>
    </source>
</evidence>
<proteinExistence type="predicted"/>
<keyword evidence="1" id="KW-1133">Transmembrane helix</keyword>
<dbReference type="EMBL" id="JBEWTB010000002">
    <property type="protein sequence ID" value="MET4755542.1"/>
    <property type="molecule type" value="Genomic_DNA"/>
</dbReference>
<comment type="caution">
    <text evidence="2">The sequence shown here is derived from an EMBL/GenBank/DDBJ whole genome shotgun (WGS) entry which is preliminary data.</text>
</comment>
<gene>
    <name evidence="2" type="ORF">V5J35_000734</name>
</gene>
<dbReference type="InterPro" id="IPR031982">
    <property type="entry name" value="PilE-like"/>
</dbReference>
<keyword evidence="1" id="KW-0472">Membrane</keyword>
<protein>
    <submittedName>
        <fullName evidence="2">Type IV pilus assembly protein PilE</fullName>
    </submittedName>
</protein>
<dbReference type="Gene3D" id="3.30.700.10">
    <property type="entry name" value="Glycoprotein, Type 4 Pilin"/>
    <property type="match status" value="1"/>
</dbReference>
<dbReference type="NCBIfam" id="TIGR02532">
    <property type="entry name" value="IV_pilin_GFxxxE"/>
    <property type="match status" value="1"/>
</dbReference>
<keyword evidence="3" id="KW-1185">Reference proteome</keyword>
<dbReference type="InterPro" id="IPR012902">
    <property type="entry name" value="N_methyl_site"/>
</dbReference>
<dbReference type="RefSeq" id="WP_354009958.1">
    <property type="nucleotide sequence ID" value="NZ_JBEWTA010000001.1"/>
</dbReference>
<accession>A0ABV2SCP8</accession>
<dbReference type="Pfam" id="PF16732">
    <property type="entry name" value="ComP_DUS"/>
    <property type="match status" value="1"/>
</dbReference>
<feature type="transmembrane region" description="Helical" evidence="1">
    <location>
        <begin position="12"/>
        <end position="33"/>
    </location>
</feature>
<dbReference type="InterPro" id="IPR045584">
    <property type="entry name" value="Pilin-like"/>
</dbReference>
<reference evidence="2 3" key="1">
    <citation type="submission" date="2024-06" db="EMBL/GenBank/DDBJ databases">
        <title>Genomic Encyclopedia of Type Strains, Phase V (KMG-V): Genome sequencing to study the core and pangenomes of soil and plant-associated prokaryotes.</title>
        <authorList>
            <person name="Whitman W."/>
        </authorList>
    </citation>
    <scope>NUCLEOTIDE SEQUENCE [LARGE SCALE GENOMIC DNA]</scope>
    <source>
        <strain evidence="2 3">NE40</strain>
    </source>
</reference>
<evidence type="ECO:0000256" key="1">
    <source>
        <dbReference type="SAM" id="Phobius"/>
    </source>
</evidence>
<organism evidence="2 3">
    <name type="scientific">Endozoicomonas lisbonensis</name>
    <dbReference type="NCBI Taxonomy" id="3120522"/>
    <lineage>
        <taxon>Bacteria</taxon>
        <taxon>Pseudomonadati</taxon>
        <taxon>Pseudomonadota</taxon>
        <taxon>Gammaproteobacteria</taxon>
        <taxon>Oceanospirillales</taxon>
        <taxon>Endozoicomonadaceae</taxon>
        <taxon>Endozoicomonas</taxon>
    </lineage>
</organism>
<dbReference type="SUPFAM" id="SSF54523">
    <property type="entry name" value="Pili subunits"/>
    <property type="match status" value="1"/>
</dbReference>
<evidence type="ECO:0000313" key="3">
    <source>
        <dbReference type="Proteomes" id="UP001549366"/>
    </source>
</evidence>
<keyword evidence="1" id="KW-0812">Transmembrane</keyword>
<sequence>MTVRNKQHAFSFIELIITVALIGIIMAIAVPSYQQYVIESQRSDAAIALTSAAAEQERLFTYNNAYSMDIDDLGGSRSPGGHYTLAVTSPESSPPPASPRQFTLTATPATDSIQQQDNHCQTFTLNHLGVKASLDHLGNTSTDCW</sequence>
<name>A0ABV2SCP8_9GAMM</name>
<dbReference type="Pfam" id="PF07963">
    <property type="entry name" value="N_methyl"/>
    <property type="match status" value="1"/>
</dbReference>
<dbReference type="Proteomes" id="UP001549366">
    <property type="component" value="Unassembled WGS sequence"/>
</dbReference>